<organism evidence="2 3">
    <name type="scientific">Rhodnius prolixus</name>
    <name type="common">Triatomid bug</name>
    <dbReference type="NCBI Taxonomy" id="13249"/>
    <lineage>
        <taxon>Eukaryota</taxon>
        <taxon>Metazoa</taxon>
        <taxon>Ecdysozoa</taxon>
        <taxon>Arthropoda</taxon>
        <taxon>Hexapoda</taxon>
        <taxon>Insecta</taxon>
        <taxon>Pterygota</taxon>
        <taxon>Neoptera</taxon>
        <taxon>Paraneoptera</taxon>
        <taxon>Hemiptera</taxon>
        <taxon>Heteroptera</taxon>
        <taxon>Panheteroptera</taxon>
        <taxon>Cimicomorpha</taxon>
        <taxon>Reduviidae</taxon>
        <taxon>Triatominae</taxon>
        <taxon>Rhodnius</taxon>
    </lineage>
</organism>
<keyword evidence="3" id="KW-1185">Reference proteome</keyword>
<dbReference type="eggNOG" id="KOG1089">
    <property type="taxonomic scope" value="Eukaryota"/>
</dbReference>
<dbReference type="PROSITE" id="PS51339">
    <property type="entry name" value="PPASE_MYOTUBULARIN"/>
    <property type="match status" value="1"/>
</dbReference>
<dbReference type="STRING" id="13249.T1H8J3"/>
<dbReference type="InterPro" id="IPR010569">
    <property type="entry name" value="Myotubularin-like_Pase_dom"/>
</dbReference>
<dbReference type="SUPFAM" id="SSF50729">
    <property type="entry name" value="PH domain-like"/>
    <property type="match status" value="1"/>
</dbReference>
<reference evidence="2" key="1">
    <citation type="submission" date="2015-05" db="UniProtKB">
        <authorList>
            <consortium name="EnsemblMetazoa"/>
        </authorList>
    </citation>
    <scope>IDENTIFICATION</scope>
</reference>
<dbReference type="Gene3D" id="2.30.29.30">
    <property type="entry name" value="Pleckstrin-homology domain (PH domain)/Phosphotyrosine-binding domain (PTB)"/>
    <property type="match status" value="1"/>
</dbReference>
<dbReference type="GO" id="GO:0019903">
    <property type="term" value="F:protein phosphatase binding"/>
    <property type="evidence" value="ECO:0007669"/>
    <property type="project" value="TreeGrafter"/>
</dbReference>
<dbReference type="Pfam" id="PF06602">
    <property type="entry name" value="Myotub-related"/>
    <property type="match status" value="1"/>
</dbReference>
<dbReference type="SUPFAM" id="SSF52799">
    <property type="entry name" value="(Phosphotyrosine protein) phosphatases II"/>
    <property type="match status" value="1"/>
</dbReference>
<dbReference type="VEuPathDB" id="VectorBase:RPRC000335"/>
<dbReference type="EMBL" id="ACPB03002111">
    <property type="status" value="NOT_ANNOTATED_CDS"/>
    <property type="molecule type" value="Genomic_DNA"/>
</dbReference>
<evidence type="ECO:0000313" key="2">
    <source>
        <dbReference type="EnsemblMetazoa" id="RPRC000335-PA"/>
    </source>
</evidence>
<dbReference type="FunCoup" id="T1H8J3">
    <property type="interactions" value="1319"/>
</dbReference>
<dbReference type="InterPro" id="IPR048994">
    <property type="entry name" value="PH-GRAM_MTMR6-9"/>
</dbReference>
<dbReference type="Pfam" id="PF21098">
    <property type="entry name" value="PH-GRAM_MTMR6-like"/>
    <property type="match status" value="1"/>
</dbReference>
<dbReference type="InterPro" id="IPR011993">
    <property type="entry name" value="PH-like_dom_sf"/>
</dbReference>
<dbReference type="AlphaFoldDB" id="T1H8J3"/>
<dbReference type="GO" id="GO:0046856">
    <property type="term" value="P:phosphatidylinositol dephosphorylation"/>
    <property type="evidence" value="ECO:0007669"/>
    <property type="project" value="TreeGrafter"/>
</dbReference>
<evidence type="ECO:0000313" key="3">
    <source>
        <dbReference type="Proteomes" id="UP000015103"/>
    </source>
</evidence>
<dbReference type="EnsemblMetazoa" id="RPRC000335-RA">
    <property type="protein sequence ID" value="RPRC000335-PA"/>
    <property type="gene ID" value="RPRC000335"/>
</dbReference>
<accession>T1H8J3</accession>
<dbReference type="GO" id="GO:0005737">
    <property type="term" value="C:cytoplasm"/>
    <property type="evidence" value="ECO:0007669"/>
    <property type="project" value="TreeGrafter"/>
</dbReference>
<name>T1H8J3_RHOPR</name>
<dbReference type="OMA" id="EVKTKTH"/>
<proteinExistence type="inferred from homology"/>
<dbReference type="InParanoid" id="T1H8J3"/>
<dbReference type="PANTHER" id="PTHR10807">
    <property type="entry name" value="MYOTUBULARIN-RELATED"/>
    <property type="match status" value="1"/>
</dbReference>
<dbReference type="InterPro" id="IPR030564">
    <property type="entry name" value="Myotubularin"/>
</dbReference>
<dbReference type="CDD" id="cd13211">
    <property type="entry name" value="PH-GRAM_MTMR9"/>
    <property type="match status" value="1"/>
</dbReference>
<protein>
    <submittedName>
        <fullName evidence="2">Myotubularin phosphatase domain-containing protein</fullName>
    </submittedName>
</protein>
<evidence type="ECO:0000256" key="1">
    <source>
        <dbReference type="ARBA" id="ARBA00007471"/>
    </source>
</evidence>
<dbReference type="Proteomes" id="UP000015103">
    <property type="component" value="Unassembled WGS sequence"/>
</dbReference>
<dbReference type="PANTHER" id="PTHR10807:SF73">
    <property type="entry name" value="LD06050P"/>
    <property type="match status" value="1"/>
</dbReference>
<dbReference type="HOGENOM" id="CLU_001839_3_1_1"/>
<dbReference type="InterPro" id="IPR029021">
    <property type="entry name" value="Prot-tyrosine_phosphatase-like"/>
</dbReference>
<sequence>MECLLDCTENLHEQFKQFFFVNNGKSGNTLYVTAKFTKGMIQGCLAWIYALDKWKDDSEMEFAELILTPKLDGVVLKSPLKEPVEGTLCITGHHIILSTRSDNEGELWLLHDNVDLIEKKASTNGPGGSILLKCKDFRIIQLQIKTNDFHNVALSLERLTSLVLAIISELVNLMLICLLKRIFFLRWKVCPSYPRVVVVPKGIDDDALLIASRFREGGRFPVLSYRHESGAALMRSSQPLIGPNNRRSREDEKLINSVITSGKRGYILDTRTQQLALAAKARGGGFELEMHYPQWKRIHCSFDKQQNLLDSLSKLMEGASVTLDLLEAGNTPSVITLDNKINEACNDVTLSSEKWISKLDSSNWMTHLKDSLNSACLVAQFLDQEGASVLVHGAEGTDFTLLVTSLTQVILNPDCRTVRGAFPGMNEVTLLI</sequence>
<comment type="similarity">
    <text evidence="1">Belongs to the protein-tyrosine phosphatase family. Non-receptor class myotubularin subfamily.</text>
</comment>
<dbReference type="GO" id="GO:0010507">
    <property type="term" value="P:negative regulation of autophagy"/>
    <property type="evidence" value="ECO:0007669"/>
    <property type="project" value="TreeGrafter"/>
</dbReference>